<reference evidence="4 5" key="1">
    <citation type="submission" date="2018-05" db="EMBL/GenBank/DDBJ databases">
        <title>Amnibacterium sp. M8JJ-5, whole genome shotgun sequence.</title>
        <authorList>
            <person name="Tuo L."/>
        </authorList>
    </citation>
    <scope>NUCLEOTIDE SEQUENCE [LARGE SCALE GENOMIC DNA]</scope>
    <source>
        <strain evidence="4 5">M8JJ-5</strain>
    </source>
</reference>
<keyword evidence="5" id="KW-1185">Reference proteome</keyword>
<feature type="region of interest" description="Disordered" evidence="1">
    <location>
        <begin position="1"/>
        <end position="54"/>
    </location>
</feature>
<accession>A0A2V1HUR8</accession>
<feature type="transmembrane region" description="Helical" evidence="2">
    <location>
        <begin position="209"/>
        <end position="232"/>
    </location>
</feature>
<name>A0A2V1HUR8_9MICO</name>
<dbReference type="InterPro" id="IPR038762">
    <property type="entry name" value="ABM_predict"/>
</dbReference>
<sequence>MQVRYQLRHRPIDPRGGLVKVTTSRAPRQSTDTDARPRPETNAGLNRPVSTTSIPDPITVSIVRRVAPERAKEAAAWARAGRELMSAQPGYLGSGWVRPEAGSPTWHMLYRFADGDSLADWERSSERRWWVDSAVGIVEHDRTERRTGIEGWFDQPSSVTVDEEARPTPVVPPRWKQMVSIFVVFYPLSVLAHATLTPLLGAWPLPLRVLATVLVMTPLMTYLLLPAATRLLRPWLQKPRKASSTS</sequence>
<protein>
    <submittedName>
        <fullName evidence="4">Antibiotic biosynthesis monooxygenase</fullName>
    </submittedName>
</protein>
<gene>
    <name evidence="4" type="ORF">DDQ50_09840</name>
</gene>
<dbReference type="InterPro" id="IPR011008">
    <property type="entry name" value="Dimeric_a/b-barrel"/>
</dbReference>
<evidence type="ECO:0000313" key="5">
    <source>
        <dbReference type="Proteomes" id="UP000244893"/>
    </source>
</evidence>
<dbReference type="SUPFAM" id="SSF54909">
    <property type="entry name" value="Dimeric alpha+beta barrel"/>
    <property type="match status" value="1"/>
</dbReference>
<dbReference type="OrthoDB" id="6986893at2"/>
<feature type="transmembrane region" description="Helical" evidence="2">
    <location>
        <begin position="181"/>
        <end position="203"/>
    </location>
</feature>
<dbReference type="GO" id="GO:0004497">
    <property type="term" value="F:monooxygenase activity"/>
    <property type="evidence" value="ECO:0007669"/>
    <property type="project" value="UniProtKB-KW"/>
</dbReference>
<keyword evidence="4" id="KW-0503">Monooxygenase</keyword>
<comment type="caution">
    <text evidence="4">The sequence shown here is derived from an EMBL/GenBank/DDBJ whole genome shotgun (WGS) entry which is preliminary data.</text>
</comment>
<organism evidence="4 5">
    <name type="scientific">Amnibacterium flavum</name>
    <dbReference type="NCBI Taxonomy" id="2173173"/>
    <lineage>
        <taxon>Bacteria</taxon>
        <taxon>Bacillati</taxon>
        <taxon>Actinomycetota</taxon>
        <taxon>Actinomycetes</taxon>
        <taxon>Micrococcales</taxon>
        <taxon>Microbacteriaceae</taxon>
        <taxon>Amnibacterium</taxon>
    </lineage>
</organism>
<keyword evidence="4" id="KW-0560">Oxidoreductase</keyword>
<keyword evidence="2" id="KW-0812">Transmembrane</keyword>
<dbReference type="Pfam" id="PF03992">
    <property type="entry name" value="ABM"/>
    <property type="match status" value="1"/>
</dbReference>
<keyword evidence="2" id="KW-0472">Membrane</keyword>
<evidence type="ECO:0000256" key="1">
    <source>
        <dbReference type="SAM" id="MobiDB-lite"/>
    </source>
</evidence>
<evidence type="ECO:0000256" key="2">
    <source>
        <dbReference type="SAM" id="Phobius"/>
    </source>
</evidence>
<feature type="compositionally biased region" description="Polar residues" evidence="1">
    <location>
        <begin position="21"/>
        <end position="30"/>
    </location>
</feature>
<dbReference type="InterPro" id="IPR007138">
    <property type="entry name" value="ABM_dom"/>
</dbReference>
<dbReference type="EMBL" id="QEOP01000002">
    <property type="protein sequence ID" value="PVZ94047.1"/>
    <property type="molecule type" value="Genomic_DNA"/>
</dbReference>
<dbReference type="PANTHER" id="PTHR40057">
    <property type="entry name" value="SLR1162 PROTEIN"/>
    <property type="match status" value="1"/>
</dbReference>
<keyword evidence="2" id="KW-1133">Transmembrane helix</keyword>
<dbReference type="PANTHER" id="PTHR40057:SF1">
    <property type="entry name" value="SLR1162 PROTEIN"/>
    <property type="match status" value="1"/>
</dbReference>
<evidence type="ECO:0000259" key="3">
    <source>
        <dbReference type="Pfam" id="PF03992"/>
    </source>
</evidence>
<feature type="domain" description="ABM" evidence="3">
    <location>
        <begin position="57"/>
        <end position="129"/>
    </location>
</feature>
<dbReference type="Gene3D" id="3.30.70.100">
    <property type="match status" value="1"/>
</dbReference>
<evidence type="ECO:0000313" key="4">
    <source>
        <dbReference type="EMBL" id="PVZ94047.1"/>
    </source>
</evidence>
<dbReference type="Proteomes" id="UP000244893">
    <property type="component" value="Unassembled WGS sequence"/>
</dbReference>
<dbReference type="AlphaFoldDB" id="A0A2V1HUR8"/>
<proteinExistence type="predicted"/>